<dbReference type="RefSeq" id="WP_220111765.1">
    <property type="nucleotide sequence ID" value="NZ_JAHZST010000029.1"/>
</dbReference>
<evidence type="ECO:0000313" key="1">
    <source>
        <dbReference type="EMBL" id="MBW8186526.1"/>
    </source>
</evidence>
<dbReference type="EMBL" id="JAHZST010000029">
    <property type="protein sequence ID" value="MBW8186526.1"/>
    <property type="molecule type" value="Genomic_DNA"/>
</dbReference>
<protein>
    <submittedName>
        <fullName evidence="1">Uncharacterized protein</fullName>
    </submittedName>
</protein>
<proteinExistence type="predicted"/>
<keyword evidence="2" id="KW-1185">Reference proteome</keyword>
<organism evidence="1 2">
    <name type="scientific">Shewanella nanhaiensis</name>
    <dbReference type="NCBI Taxonomy" id="2864872"/>
    <lineage>
        <taxon>Bacteria</taxon>
        <taxon>Pseudomonadati</taxon>
        <taxon>Pseudomonadota</taxon>
        <taxon>Gammaproteobacteria</taxon>
        <taxon>Alteromonadales</taxon>
        <taxon>Shewanellaceae</taxon>
        <taxon>Shewanella</taxon>
    </lineage>
</organism>
<reference evidence="1 2" key="1">
    <citation type="submission" date="2021-07" db="EMBL/GenBank/DDBJ databases">
        <title>Shewanella sp. nov, isolated from SCS.</title>
        <authorList>
            <person name="Cao W.R."/>
        </authorList>
    </citation>
    <scope>NUCLEOTIDE SEQUENCE [LARGE SCALE GENOMIC DNA]</scope>
    <source>
        <strain evidence="1 2">NR704-98</strain>
    </source>
</reference>
<dbReference type="Proteomes" id="UP001195963">
    <property type="component" value="Unassembled WGS sequence"/>
</dbReference>
<accession>A0ABS7EBG7</accession>
<evidence type="ECO:0000313" key="2">
    <source>
        <dbReference type="Proteomes" id="UP001195963"/>
    </source>
</evidence>
<name>A0ABS7EBG7_9GAMM</name>
<gene>
    <name evidence="1" type="ORF">K0625_23160</name>
</gene>
<comment type="caution">
    <text evidence="1">The sequence shown here is derived from an EMBL/GenBank/DDBJ whole genome shotgun (WGS) entry which is preliminary data.</text>
</comment>
<sequence>MMWNWFSKFIGKKELQQRQRVEFDIPFEFYHYRKEKFSVESSEHCDEENKSNH</sequence>